<proteinExistence type="predicted"/>
<protein>
    <submittedName>
        <fullName evidence="1">Uncharacterized protein</fullName>
    </submittedName>
</protein>
<reference evidence="1 2" key="1">
    <citation type="submission" date="2019-04" db="EMBL/GenBank/DDBJ databases">
        <title>Whole genome sequencing of Brevibacillus sp. TGS2-1.</title>
        <authorList>
            <person name="Choi A."/>
        </authorList>
    </citation>
    <scope>NUCLEOTIDE SEQUENCE [LARGE SCALE GENOMIC DNA]</scope>
    <source>
        <strain evidence="1 2">TGS2-1</strain>
    </source>
</reference>
<evidence type="ECO:0000313" key="1">
    <source>
        <dbReference type="EMBL" id="TKI56778.1"/>
    </source>
</evidence>
<dbReference type="EMBL" id="SZNK01000001">
    <property type="protein sequence ID" value="TKI56778.1"/>
    <property type="molecule type" value="Genomic_DNA"/>
</dbReference>
<accession>A0A4U2Y822</accession>
<name>A0A4U2Y822_9BACL</name>
<organism evidence="1 2">
    <name type="scientific">Brevibacillus antibioticus</name>
    <dbReference type="NCBI Taxonomy" id="2570228"/>
    <lineage>
        <taxon>Bacteria</taxon>
        <taxon>Bacillati</taxon>
        <taxon>Bacillota</taxon>
        <taxon>Bacilli</taxon>
        <taxon>Bacillales</taxon>
        <taxon>Paenibacillaceae</taxon>
        <taxon>Brevibacillus</taxon>
    </lineage>
</organism>
<evidence type="ECO:0000313" key="2">
    <source>
        <dbReference type="Proteomes" id="UP000307841"/>
    </source>
</evidence>
<gene>
    <name evidence="1" type="ORF">E8L90_15595</name>
</gene>
<dbReference type="RefSeq" id="WP_137030197.1">
    <property type="nucleotide sequence ID" value="NZ_SZNK01000001.1"/>
</dbReference>
<comment type="caution">
    <text evidence="1">The sequence shown here is derived from an EMBL/GenBank/DDBJ whole genome shotgun (WGS) entry which is preliminary data.</text>
</comment>
<keyword evidence="2" id="KW-1185">Reference proteome</keyword>
<sequence length="82" mass="9274">MQLCKKQSLFIVLFVLSVLFASYASYLAFTKTLVNIYVEKMPDGAWIVSGNVVSEYGVITGNWCWICFSGEIVSQLLKNQRL</sequence>
<dbReference type="OrthoDB" id="9781904at2"/>
<dbReference type="AlphaFoldDB" id="A0A4U2Y822"/>
<dbReference type="Proteomes" id="UP000307841">
    <property type="component" value="Unassembled WGS sequence"/>
</dbReference>